<feature type="transmembrane region" description="Helical" evidence="2">
    <location>
        <begin position="47"/>
        <end position="68"/>
    </location>
</feature>
<dbReference type="EMBL" id="CP034209">
    <property type="protein sequence ID" value="QBZ64445.1"/>
    <property type="molecule type" value="Genomic_DNA"/>
</dbReference>
<accession>A0A4P7NPY5</accession>
<organism evidence="3 4">
    <name type="scientific">Pyricularia oryzae</name>
    <name type="common">Rice blast fungus</name>
    <name type="synonym">Magnaporthe oryzae</name>
    <dbReference type="NCBI Taxonomy" id="318829"/>
    <lineage>
        <taxon>Eukaryota</taxon>
        <taxon>Fungi</taxon>
        <taxon>Dikarya</taxon>
        <taxon>Ascomycota</taxon>
        <taxon>Pezizomycotina</taxon>
        <taxon>Sordariomycetes</taxon>
        <taxon>Sordariomycetidae</taxon>
        <taxon>Magnaporthales</taxon>
        <taxon>Pyriculariaceae</taxon>
        <taxon>Pyricularia</taxon>
    </lineage>
</organism>
<sequence>MATERAAAEAISNPKNGRSRRSDQPYKELTPEEIEELRRKSRLSMPAPIRIPVASFLSFGVGMCLGIAQGSKMAGLRFRAEHAHKLPTTTPGWFLYHKSKNYHVAFSSIKEGLKMGGRVSIWTTAMFAIENMFDVWRGYPDAINTVLASVTVAGGFSLWHRFPLVMAARTTKMALIAGVAYGGLQDAVGFLRGRPISYVEYVRKRLGESDASNSMT</sequence>
<dbReference type="VEuPathDB" id="FungiDB:M_BR32_EuGene_00074231"/>
<reference evidence="3 4" key="1">
    <citation type="journal article" date="2019" name="Mol. Biol. Evol.">
        <title>Blast fungal genomes show frequent chromosomal changes, gene gains and losses, and effector gene turnover.</title>
        <authorList>
            <person name="Gomez Luciano L.B."/>
            <person name="Jason Tsai I."/>
            <person name="Chuma I."/>
            <person name="Tosa Y."/>
            <person name="Chen Y.H."/>
            <person name="Li J.Y."/>
            <person name="Li M.Y."/>
            <person name="Jade Lu M.Y."/>
            <person name="Nakayashiki H."/>
            <person name="Li W.H."/>
        </authorList>
    </citation>
    <scope>NUCLEOTIDE SEQUENCE [LARGE SCALE GENOMIC DNA]</scope>
    <source>
        <strain evidence="3">MZ5-1-6</strain>
    </source>
</reference>
<keyword evidence="2" id="KW-0472">Membrane</keyword>
<evidence type="ECO:0000256" key="1">
    <source>
        <dbReference type="SAM" id="MobiDB-lite"/>
    </source>
</evidence>
<evidence type="ECO:0000256" key="2">
    <source>
        <dbReference type="SAM" id="Phobius"/>
    </source>
</evidence>
<dbReference type="OMA" id="DYARHDE"/>
<dbReference type="PANTHER" id="PTHR37852:SF1">
    <property type="entry name" value="HIG1 DOMAIN-CONTAINING PROTEIN"/>
    <property type="match status" value="1"/>
</dbReference>
<name>A0A4P7NPY5_PYROR</name>
<keyword evidence="2" id="KW-1133">Transmembrane helix</keyword>
<keyword evidence="2" id="KW-0812">Transmembrane</keyword>
<dbReference type="PANTHER" id="PTHR37852">
    <property type="entry name" value="YALI0B21208P"/>
    <property type="match status" value="1"/>
</dbReference>
<dbReference type="AlphaFoldDB" id="A0A4P7NPY5"/>
<gene>
    <name evidence="3" type="ORF">PoMZ_06143</name>
</gene>
<evidence type="ECO:0000313" key="4">
    <source>
        <dbReference type="Proteomes" id="UP000294847"/>
    </source>
</evidence>
<protein>
    <submittedName>
        <fullName evidence="3">Uncharacterized protein</fullName>
    </submittedName>
</protein>
<dbReference type="Proteomes" id="UP000294847">
    <property type="component" value="Chromosome 6"/>
</dbReference>
<feature type="region of interest" description="Disordered" evidence="1">
    <location>
        <begin position="1"/>
        <end position="32"/>
    </location>
</feature>
<feature type="transmembrane region" description="Helical" evidence="2">
    <location>
        <begin position="142"/>
        <end position="159"/>
    </location>
</feature>
<feature type="compositionally biased region" description="Basic and acidic residues" evidence="1">
    <location>
        <begin position="20"/>
        <end position="30"/>
    </location>
</feature>
<proteinExistence type="predicted"/>
<evidence type="ECO:0000313" key="3">
    <source>
        <dbReference type="EMBL" id="QBZ64445.1"/>
    </source>
</evidence>